<name>A0AAD7UPF6_9STRA</name>
<gene>
    <name evidence="1" type="ORF">CTAYLR_009331</name>
</gene>
<accession>A0AAD7UPF6</accession>
<evidence type="ECO:0000313" key="2">
    <source>
        <dbReference type="Proteomes" id="UP001230188"/>
    </source>
</evidence>
<proteinExistence type="predicted"/>
<dbReference type="AlphaFoldDB" id="A0AAD7UPF6"/>
<dbReference type="Proteomes" id="UP001230188">
    <property type="component" value="Unassembled WGS sequence"/>
</dbReference>
<dbReference type="EMBL" id="JAQMWT010000048">
    <property type="protein sequence ID" value="KAJ8612456.1"/>
    <property type="molecule type" value="Genomic_DNA"/>
</dbReference>
<evidence type="ECO:0000313" key="1">
    <source>
        <dbReference type="EMBL" id="KAJ8612456.1"/>
    </source>
</evidence>
<reference evidence="1" key="1">
    <citation type="submission" date="2023-01" db="EMBL/GenBank/DDBJ databases">
        <title>Metagenome sequencing of chrysophaentin producing Chrysophaeum taylorii.</title>
        <authorList>
            <person name="Davison J."/>
            <person name="Bewley C."/>
        </authorList>
    </citation>
    <scope>NUCLEOTIDE SEQUENCE</scope>
    <source>
        <strain evidence="1">NIES-1699</strain>
    </source>
</reference>
<protein>
    <submittedName>
        <fullName evidence="1">Uncharacterized protein</fullName>
    </submittedName>
</protein>
<keyword evidence="2" id="KW-1185">Reference proteome</keyword>
<organism evidence="1 2">
    <name type="scientific">Chrysophaeum taylorii</name>
    <dbReference type="NCBI Taxonomy" id="2483200"/>
    <lineage>
        <taxon>Eukaryota</taxon>
        <taxon>Sar</taxon>
        <taxon>Stramenopiles</taxon>
        <taxon>Ochrophyta</taxon>
        <taxon>Pelagophyceae</taxon>
        <taxon>Pelagomonadales</taxon>
        <taxon>Pelagomonadaceae</taxon>
        <taxon>Chrysophaeum</taxon>
    </lineage>
</organism>
<sequence>MEWRDAGDVEDNFCALRRRRRTTVVPTLETQRTWTGRDRDEWSWSTCHEAHYATCWTTRQRRICVEKIADGTAYIYARGTEVVKATFCKHLDLKSSNILLTDRRLFRANGFRSLAFHRIQHALDDDSSVVVEARRRRHGAVHGPRPRRLLLEKNEFVEIKSDVYSYKHGPFARSRRVLREDLNTVQKKSRALCCRQGATTTVHLR</sequence>
<comment type="caution">
    <text evidence="1">The sequence shown here is derived from an EMBL/GenBank/DDBJ whole genome shotgun (WGS) entry which is preliminary data.</text>
</comment>